<feature type="compositionally biased region" description="Polar residues" evidence="1">
    <location>
        <begin position="1"/>
        <end position="13"/>
    </location>
</feature>
<keyword evidence="2" id="KW-1133">Transmembrane helix</keyword>
<protein>
    <recommendedName>
        <fullName evidence="3">Minor capsid protein P9 transmembrane helices domain-containing protein</fullName>
    </recommendedName>
</protein>
<feature type="region of interest" description="Disordered" evidence="1">
    <location>
        <begin position="1"/>
        <end position="24"/>
    </location>
</feature>
<accession>A0A6C0HI47</accession>
<dbReference type="InterPro" id="IPR043915">
    <property type="entry name" value="P9_TM"/>
</dbReference>
<dbReference type="EMBL" id="MN739955">
    <property type="protein sequence ID" value="QHT79835.1"/>
    <property type="molecule type" value="Genomic_DNA"/>
</dbReference>
<proteinExistence type="predicted"/>
<evidence type="ECO:0000256" key="2">
    <source>
        <dbReference type="SAM" id="Phobius"/>
    </source>
</evidence>
<dbReference type="AlphaFoldDB" id="A0A6C0HI47"/>
<evidence type="ECO:0000256" key="1">
    <source>
        <dbReference type="SAM" id="MobiDB-lite"/>
    </source>
</evidence>
<sequence length="259" mass="28954">MSDYEQNTHSADNSDIPVKNDASATTKTKSKVPFWSENPNVILNTNYVFEFFPTENMSYAQKLNAISRLVLALAIIGFILTRSVRIFIVSGITLFAIYLIYGHHTKTDNNDKDLEGFGNPALDMLNDMNISTSPEVFDKPTPDNIFSNVLMTDYDYNPNKKPAPPISNPEISDTILEDAKLMVQKLNPGQPNIADKLFRDLGEQFVLEQSLRPFYSTASTTIPNDQAGFADFCYGSMISCKEGNLFACARNNASKYINQ</sequence>
<feature type="transmembrane region" description="Helical" evidence="2">
    <location>
        <begin position="69"/>
        <end position="101"/>
    </location>
</feature>
<feature type="domain" description="Minor capsid protein P9 transmembrane helices" evidence="3">
    <location>
        <begin position="34"/>
        <end position="101"/>
    </location>
</feature>
<evidence type="ECO:0000313" key="4">
    <source>
        <dbReference type="EMBL" id="QHT79835.1"/>
    </source>
</evidence>
<name>A0A6C0HI47_9ZZZZ</name>
<reference evidence="4" key="1">
    <citation type="journal article" date="2020" name="Nature">
        <title>Giant virus diversity and host interactions through global metagenomics.</title>
        <authorList>
            <person name="Schulz F."/>
            <person name="Roux S."/>
            <person name="Paez-Espino D."/>
            <person name="Jungbluth S."/>
            <person name="Walsh D.A."/>
            <person name="Denef V.J."/>
            <person name="McMahon K.D."/>
            <person name="Konstantinidis K.T."/>
            <person name="Eloe-Fadrosh E.A."/>
            <person name="Kyrpides N.C."/>
            <person name="Woyke T."/>
        </authorList>
    </citation>
    <scope>NUCLEOTIDE SEQUENCE</scope>
    <source>
        <strain evidence="4">GVMAG-M-3300023184-105</strain>
    </source>
</reference>
<dbReference type="Pfam" id="PF19066">
    <property type="entry name" value="P9_TM"/>
    <property type="match status" value="1"/>
</dbReference>
<evidence type="ECO:0000259" key="3">
    <source>
        <dbReference type="Pfam" id="PF19066"/>
    </source>
</evidence>
<organism evidence="4">
    <name type="scientific">viral metagenome</name>
    <dbReference type="NCBI Taxonomy" id="1070528"/>
    <lineage>
        <taxon>unclassified sequences</taxon>
        <taxon>metagenomes</taxon>
        <taxon>organismal metagenomes</taxon>
    </lineage>
</organism>
<keyword evidence="2" id="KW-0812">Transmembrane</keyword>
<keyword evidence="2" id="KW-0472">Membrane</keyword>